<name>A0A7Z7NBM4_9MYCO</name>
<feature type="domain" description="4Fe-4S Wbl-type" evidence="1">
    <location>
        <begin position="37"/>
        <end position="91"/>
    </location>
</feature>
<dbReference type="Pfam" id="PF02467">
    <property type="entry name" value="Whib"/>
    <property type="match status" value="1"/>
</dbReference>
<dbReference type="PROSITE" id="PS51674">
    <property type="entry name" value="4FE4S_WBL"/>
    <property type="match status" value="1"/>
</dbReference>
<proteinExistence type="predicted"/>
<reference evidence="2 3" key="1">
    <citation type="submission" date="2017-10" db="EMBL/GenBank/DDBJ databases">
        <authorList>
            <consortium name="Urmite Genomes"/>
        </authorList>
    </citation>
    <scope>NUCLEOTIDE SEQUENCE [LARGE SCALE GENOMIC DNA]</scope>
    <source>
        <strain evidence="2 3">FB-527</strain>
    </source>
</reference>
<protein>
    <submittedName>
        <fullName evidence="2">Transcriptional regulator WhiB</fullName>
    </submittedName>
</protein>
<keyword evidence="3" id="KW-1185">Reference proteome</keyword>
<evidence type="ECO:0000313" key="2">
    <source>
        <dbReference type="EMBL" id="SOJ57065.1"/>
    </source>
</evidence>
<organism evidence="2 3">
    <name type="scientific">Mycobacterium simulans</name>
    <dbReference type="NCBI Taxonomy" id="627089"/>
    <lineage>
        <taxon>Bacteria</taxon>
        <taxon>Bacillati</taxon>
        <taxon>Actinomycetota</taxon>
        <taxon>Actinomycetes</taxon>
        <taxon>Mycobacteriales</taxon>
        <taxon>Mycobacteriaceae</taxon>
        <taxon>Mycobacterium</taxon>
    </lineage>
</organism>
<gene>
    <name evidence="2" type="primary">whiB_3</name>
    <name evidence="2" type="ORF">MSIMFB_04543</name>
</gene>
<dbReference type="RefSeq" id="WP_186244564.1">
    <property type="nucleotide sequence ID" value="NZ_OCTY01000002.1"/>
</dbReference>
<comment type="caution">
    <text evidence="2">The sequence shown here is derived from an EMBL/GenBank/DDBJ whole genome shotgun (WGS) entry which is preliminary data.</text>
</comment>
<accession>A0A7Z7NBM4</accession>
<dbReference type="AlphaFoldDB" id="A0A7Z7NBM4"/>
<dbReference type="EMBL" id="OCTY01000002">
    <property type="protein sequence ID" value="SOJ57065.1"/>
    <property type="molecule type" value="Genomic_DNA"/>
</dbReference>
<evidence type="ECO:0000313" key="3">
    <source>
        <dbReference type="Proteomes" id="UP000554965"/>
    </source>
</evidence>
<sequence>MTIDLAPPAAARANARPFASFQMRADVRLFQTSQALACQDDPELFFNPRAKHRAIKRCTECPFRGRCGYNAVATGATHGIWGGVILPGDFPQELKPIYAHLAAQFEQRRQAELGDLRVAPLPDLVVDDETDDEPLIFRAGAA</sequence>
<dbReference type="Proteomes" id="UP000554965">
    <property type="component" value="Unassembled WGS sequence"/>
</dbReference>
<dbReference type="InterPro" id="IPR034768">
    <property type="entry name" value="4FE4S_WBL"/>
</dbReference>
<evidence type="ECO:0000259" key="1">
    <source>
        <dbReference type="PROSITE" id="PS51674"/>
    </source>
</evidence>